<name>A0A0A9DKJ6_ARUDO</name>
<protein>
    <submittedName>
        <fullName evidence="1">Uncharacterized protein</fullName>
    </submittedName>
</protein>
<accession>A0A0A9DKJ6</accession>
<proteinExistence type="predicted"/>
<dbReference type="EMBL" id="GBRH01210702">
    <property type="protein sequence ID" value="JAD87193.1"/>
    <property type="molecule type" value="Transcribed_RNA"/>
</dbReference>
<reference evidence="1" key="2">
    <citation type="journal article" date="2015" name="Data Brief">
        <title>Shoot transcriptome of the giant reed, Arundo donax.</title>
        <authorList>
            <person name="Barrero R.A."/>
            <person name="Guerrero F.D."/>
            <person name="Moolhuijzen P."/>
            <person name="Goolsby J.A."/>
            <person name="Tidwell J."/>
            <person name="Bellgard S.E."/>
            <person name="Bellgard M.I."/>
        </authorList>
    </citation>
    <scope>NUCLEOTIDE SEQUENCE</scope>
    <source>
        <tissue evidence="1">Shoot tissue taken approximately 20 cm above the soil surface</tissue>
    </source>
</reference>
<evidence type="ECO:0000313" key="1">
    <source>
        <dbReference type="EMBL" id="JAD87193.1"/>
    </source>
</evidence>
<dbReference type="AlphaFoldDB" id="A0A0A9DKJ6"/>
<reference evidence="1" key="1">
    <citation type="submission" date="2014-09" db="EMBL/GenBank/DDBJ databases">
        <authorList>
            <person name="Magalhaes I.L.F."/>
            <person name="Oliveira U."/>
            <person name="Santos F.R."/>
            <person name="Vidigal T.H.D.A."/>
            <person name="Brescovit A.D."/>
            <person name="Santos A.J."/>
        </authorList>
    </citation>
    <scope>NUCLEOTIDE SEQUENCE</scope>
    <source>
        <tissue evidence="1">Shoot tissue taken approximately 20 cm above the soil surface</tissue>
    </source>
</reference>
<organism evidence="1">
    <name type="scientific">Arundo donax</name>
    <name type="common">Giant reed</name>
    <name type="synonym">Donax arundinaceus</name>
    <dbReference type="NCBI Taxonomy" id="35708"/>
    <lineage>
        <taxon>Eukaryota</taxon>
        <taxon>Viridiplantae</taxon>
        <taxon>Streptophyta</taxon>
        <taxon>Embryophyta</taxon>
        <taxon>Tracheophyta</taxon>
        <taxon>Spermatophyta</taxon>
        <taxon>Magnoliopsida</taxon>
        <taxon>Liliopsida</taxon>
        <taxon>Poales</taxon>
        <taxon>Poaceae</taxon>
        <taxon>PACMAD clade</taxon>
        <taxon>Arundinoideae</taxon>
        <taxon>Arundineae</taxon>
        <taxon>Arundo</taxon>
    </lineage>
</organism>
<sequence>MRRKKPPDGRKAMATLESVSRASLNWNGQRRKFGHGENGSRWPLWQSMRLHSRWLSSQARLKALFTARMRSRSPSRSEADRIESAIWNAGSPPNLCGM</sequence>